<dbReference type="InterPro" id="IPR011050">
    <property type="entry name" value="Pectin_lyase_fold/virulence"/>
</dbReference>
<dbReference type="Proteomes" id="UP000004509">
    <property type="component" value="Unassembled WGS sequence"/>
</dbReference>
<evidence type="ECO:0000313" key="2">
    <source>
        <dbReference type="Proteomes" id="UP000004509"/>
    </source>
</evidence>
<gene>
    <name evidence="1" type="ORF">TREVI0001_1081</name>
</gene>
<dbReference type="SUPFAM" id="SSF51126">
    <property type="entry name" value="Pectin lyase-like"/>
    <property type="match status" value="1"/>
</dbReference>
<dbReference type="eggNOG" id="ENOG5030PDB">
    <property type="taxonomic scope" value="Bacteria"/>
</dbReference>
<proteinExistence type="predicted"/>
<protein>
    <submittedName>
        <fullName evidence="1">Uncharacterized protein</fullName>
    </submittedName>
</protein>
<sequence length="301" mass="32923">MFYKIPMRKNVKRLVFLFAYFSSLLSLFAESGLVLYVDAAAERTGREGTSDSPFDSLEQAIAAAHAYINRQGTPAKNAKQEPVSIFLHSDVYVEDALFLTVPIRLSGVNRPAITFGENAGFVVGETSLEIRNCLIKRSERLTEPRTVPVLYGSHASIILNKVSITLNEGGDAVILRDSRLACTDASLTSGQSAQAVLIRARKSSVSAVRSTFTATGLMALCFDFVKTQCTLTDTVCNLMPQYTGRVAELTDSTLKTRKLRCSYISPLFEMMDAAIIADNASKVESSASFELIGFTESLVRR</sequence>
<name>C8PNM5_9SPIR</name>
<comment type="caution">
    <text evidence="1">The sequence shown here is derived from an EMBL/GenBank/DDBJ whole genome shotgun (WGS) entry which is preliminary data.</text>
</comment>
<organism evidence="1 2">
    <name type="scientific">Treponema vincentii ATCC 35580</name>
    <dbReference type="NCBI Taxonomy" id="596324"/>
    <lineage>
        <taxon>Bacteria</taxon>
        <taxon>Pseudomonadati</taxon>
        <taxon>Spirochaetota</taxon>
        <taxon>Spirochaetia</taxon>
        <taxon>Spirochaetales</taxon>
        <taxon>Treponemataceae</taxon>
        <taxon>Treponema</taxon>
    </lineage>
</organism>
<dbReference type="STRING" id="596324.TREVI0001_1081"/>
<dbReference type="EMBL" id="ACYH01000015">
    <property type="protein sequence ID" value="EEV20981.1"/>
    <property type="molecule type" value="Genomic_DNA"/>
</dbReference>
<accession>C8PNM5</accession>
<evidence type="ECO:0000313" key="1">
    <source>
        <dbReference type="EMBL" id="EEV20981.1"/>
    </source>
</evidence>
<reference evidence="1 2" key="1">
    <citation type="submission" date="2009-07" db="EMBL/GenBank/DDBJ databases">
        <authorList>
            <person name="Madupu R."/>
            <person name="Sebastian Y."/>
            <person name="Durkin A.S."/>
            <person name="Torralba M."/>
            <person name="Methe B."/>
            <person name="Sutton G.G."/>
            <person name="Strausberg R.L."/>
            <person name="Nelson K.E."/>
        </authorList>
    </citation>
    <scope>NUCLEOTIDE SEQUENCE [LARGE SCALE GENOMIC DNA]</scope>
    <source>
        <strain evidence="1 2">ATCC 35580</strain>
    </source>
</reference>
<dbReference type="AlphaFoldDB" id="C8PNM5"/>